<name>A0ABW4KKP3_9BACI</name>
<dbReference type="InterPro" id="IPR049492">
    <property type="entry name" value="BD-FAE-like_dom"/>
</dbReference>
<dbReference type="InterPro" id="IPR029058">
    <property type="entry name" value="AB_hydrolase_fold"/>
</dbReference>
<reference evidence="4" key="1">
    <citation type="journal article" date="2019" name="Int. J. Syst. Evol. Microbiol.">
        <title>The Global Catalogue of Microorganisms (GCM) 10K type strain sequencing project: providing services to taxonomists for standard genome sequencing and annotation.</title>
        <authorList>
            <consortium name="The Broad Institute Genomics Platform"/>
            <consortium name="The Broad Institute Genome Sequencing Center for Infectious Disease"/>
            <person name="Wu L."/>
            <person name="Ma J."/>
        </authorList>
    </citation>
    <scope>NUCLEOTIDE SEQUENCE [LARGE SCALE GENOMIC DNA]</scope>
    <source>
        <strain evidence="4">CGMCC 1.12295</strain>
    </source>
</reference>
<dbReference type="SUPFAM" id="SSF53474">
    <property type="entry name" value="alpha/beta-Hydrolases"/>
    <property type="match status" value="1"/>
</dbReference>
<dbReference type="RefSeq" id="WP_380774798.1">
    <property type="nucleotide sequence ID" value="NZ_JBHUEO010000049.1"/>
</dbReference>
<gene>
    <name evidence="3" type="ORF">ACFSCZ_14465</name>
</gene>
<dbReference type="InterPro" id="IPR050300">
    <property type="entry name" value="GDXG_lipolytic_enzyme"/>
</dbReference>
<evidence type="ECO:0000313" key="4">
    <source>
        <dbReference type="Proteomes" id="UP001597301"/>
    </source>
</evidence>
<sequence>MSEENIAIERNLVYKDTGFEKLTADVYRPIKGDQLPAVILVHGGAYQSGSKDMYREWGPILAKYGFVTVSINYRLTTAENASWPGVQEDIKSAVDWLVDKANKWGIDPMRLGVIGDSAGAHLGSLLAFETASKASFKIQAFVGIYGIYDLTVKVTERQEMMFRRLIGKSLQEAPEEYKKASPIDHVGKAAAMPTFVAEFLLVWGDADRVASPQQSENFAQRLKEAGISVETIILPGQGHFWFNLTPGLEGGSLADFPNKEIAPRIVRFLRGKLCKPKISDISEAHIQRLTHLQRSEKVGLKR</sequence>
<dbReference type="PANTHER" id="PTHR48081">
    <property type="entry name" value="AB HYDROLASE SUPERFAMILY PROTEIN C4A8.06C"/>
    <property type="match status" value="1"/>
</dbReference>
<feature type="domain" description="BD-FAE-like" evidence="2">
    <location>
        <begin position="25"/>
        <end position="222"/>
    </location>
</feature>
<proteinExistence type="predicted"/>
<protein>
    <submittedName>
        <fullName evidence="3">Alpha/beta hydrolase</fullName>
    </submittedName>
</protein>
<dbReference type="Pfam" id="PF20434">
    <property type="entry name" value="BD-FAE"/>
    <property type="match status" value="1"/>
</dbReference>
<evidence type="ECO:0000313" key="3">
    <source>
        <dbReference type="EMBL" id="MFD1707926.1"/>
    </source>
</evidence>
<keyword evidence="4" id="KW-1185">Reference proteome</keyword>
<dbReference type="PANTHER" id="PTHR48081:SF33">
    <property type="entry name" value="KYNURENINE FORMAMIDASE"/>
    <property type="match status" value="1"/>
</dbReference>
<comment type="caution">
    <text evidence="3">The sequence shown here is derived from an EMBL/GenBank/DDBJ whole genome shotgun (WGS) entry which is preliminary data.</text>
</comment>
<evidence type="ECO:0000259" key="2">
    <source>
        <dbReference type="Pfam" id="PF20434"/>
    </source>
</evidence>
<dbReference type="EMBL" id="JBHUEO010000049">
    <property type="protein sequence ID" value="MFD1707926.1"/>
    <property type="molecule type" value="Genomic_DNA"/>
</dbReference>
<dbReference type="Proteomes" id="UP001597301">
    <property type="component" value="Unassembled WGS sequence"/>
</dbReference>
<dbReference type="GO" id="GO:0016787">
    <property type="term" value="F:hydrolase activity"/>
    <property type="evidence" value="ECO:0007669"/>
    <property type="project" value="UniProtKB-KW"/>
</dbReference>
<keyword evidence="1 3" id="KW-0378">Hydrolase</keyword>
<accession>A0ABW4KKP3</accession>
<dbReference type="Gene3D" id="3.40.50.1820">
    <property type="entry name" value="alpha/beta hydrolase"/>
    <property type="match status" value="1"/>
</dbReference>
<organism evidence="3 4">
    <name type="scientific">Siminovitchia sediminis</name>
    <dbReference type="NCBI Taxonomy" id="1274353"/>
    <lineage>
        <taxon>Bacteria</taxon>
        <taxon>Bacillati</taxon>
        <taxon>Bacillota</taxon>
        <taxon>Bacilli</taxon>
        <taxon>Bacillales</taxon>
        <taxon>Bacillaceae</taxon>
        <taxon>Siminovitchia</taxon>
    </lineage>
</organism>
<evidence type="ECO:0000256" key="1">
    <source>
        <dbReference type="ARBA" id="ARBA00022801"/>
    </source>
</evidence>